<dbReference type="InterPro" id="IPR020904">
    <property type="entry name" value="Sc_DH/Rdtase_CS"/>
</dbReference>
<evidence type="ECO:0000256" key="2">
    <source>
        <dbReference type="ARBA" id="ARBA00005005"/>
    </source>
</evidence>
<dbReference type="PRINTS" id="PR00080">
    <property type="entry name" value="SDRFAMILY"/>
</dbReference>
<dbReference type="FunFam" id="3.40.50.720:FF:000185">
    <property type="entry name" value="peroxisomal multifunctional enzyme type 2"/>
    <property type="match status" value="1"/>
</dbReference>
<sequence>MDKYRYDSEDHLRVAIITGAGGGLGRAHALLLAQLGCAVVVNDLGVTTSGEGKSEKAADKVVNEIQLSGGRAVANYDSVVDGDKIVQCAIDHFGRVDIVVNNAGILRDTSFQRMGEKQWDIIFDVHVKGAFSVTKAAWRYMKEQGFGRVVMTSSSSGLYGNYGQANYGAAKMALLGFANSLAIEGQRANILVNTIAPIALSRMTKGLIPEDFEEVLKPEFVSPLVAYLCHPSCEENGSLFEVGGGWIAKVRLQRSLGGIAIDEEGKVSVASVADNFEKMCDFDDAETPSTNQEAFVHIMEAGEIYQKRKARM</sequence>
<reference evidence="10" key="1">
    <citation type="submission" date="2021-01" db="EMBL/GenBank/DDBJ databases">
        <authorList>
            <person name="Corre E."/>
            <person name="Pelletier E."/>
            <person name="Niang G."/>
            <person name="Scheremetjew M."/>
            <person name="Finn R."/>
            <person name="Kale V."/>
            <person name="Holt S."/>
            <person name="Cochrane G."/>
            <person name="Meng A."/>
            <person name="Brown T."/>
            <person name="Cohen L."/>
        </authorList>
    </citation>
    <scope>NUCLEOTIDE SEQUENCE</scope>
    <source>
        <strain evidence="10">NIES-2562</strain>
    </source>
</reference>
<comment type="subcellular location">
    <subcellularLocation>
        <location evidence="1">Peroxisome</location>
    </subcellularLocation>
</comment>
<evidence type="ECO:0000256" key="7">
    <source>
        <dbReference type="ARBA" id="ARBA00023140"/>
    </source>
</evidence>
<gene>
    <name evidence="10" type="ORF">PBIL07802_LOCUS16275</name>
</gene>
<name>A0A7S3DD26_9EUKA</name>
<evidence type="ECO:0000313" key="10">
    <source>
        <dbReference type="EMBL" id="CAE0254034.1"/>
    </source>
</evidence>
<evidence type="ECO:0000256" key="6">
    <source>
        <dbReference type="ARBA" id="ARBA00023098"/>
    </source>
</evidence>
<evidence type="ECO:0000259" key="9">
    <source>
        <dbReference type="SMART" id="SM00822"/>
    </source>
</evidence>
<dbReference type="InterPro" id="IPR002347">
    <property type="entry name" value="SDR_fam"/>
</dbReference>
<accession>A0A7S3DD26</accession>
<dbReference type="InterPro" id="IPR057326">
    <property type="entry name" value="KR_dom"/>
</dbReference>
<dbReference type="PROSITE" id="PS00061">
    <property type="entry name" value="ADH_SHORT"/>
    <property type="match status" value="1"/>
</dbReference>
<dbReference type="CDD" id="cd05353">
    <property type="entry name" value="hydroxyacyl-CoA-like_DH_SDR_c-like"/>
    <property type="match status" value="1"/>
</dbReference>
<evidence type="ECO:0000256" key="1">
    <source>
        <dbReference type="ARBA" id="ARBA00004275"/>
    </source>
</evidence>
<evidence type="ECO:0000256" key="4">
    <source>
        <dbReference type="ARBA" id="ARBA00022832"/>
    </source>
</evidence>
<dbReference type="SUPFAM" id="SSF51735">
    <property type="entry name" value="NAD(P)-binding Rossmann-fold domains"/>
    <property type="match status" value="1"/>
</dbReference>
<dbReference type="GO" id="GO:0016491">
    <property type="term" value="F:oxidoreductase activity"/>
    <property type="evidence" value="ECO:0007669"/>
    <property type="project" value="UniProtKB-KW"/>
</dbReference>
<dbReference type="SMART" id="SM00822">
    <property type="entry name" value="PKS_KR"/>
    <property type="match status" value="1"/>
</dbReference>
<evidence type="ECO:0000256" key="8">
    <source>
        <dbReference type="RuleBase" id="RU000363"/>
    </source>
</evidence>
<keyword evidence="7" id="KW-0576">Peroxisome</keyword>
<dbReference type="PANTHER" id="PTHR45024">
    <property type="entry name" value="DEHYDROGENASES, SHORT CHAIN"/>
    <property type="match status" value="1"/>
</dbReference>
<dbReference type="PRINTS" id="PR00081">
    <property type="entry name" value="GDHRDH"/>
</dbReference>
<evidence type="ECO:0000256" key="5">
    <source>
        <dbReference type="ARBA" id="ARBA00023002"/>
    </source>
</evidence>
<dbReference type="InterPro" id="IPR036291">
    <property type="entry name" value="NAD(P)-bd_dom_sf"/>
</dbReference>
<protein>
    <recommendedName>
        <fullName evidence="9">Ketoreductase domain-containing protein</fullName>
    </recommendedName>
</protein>
<dbReference type="EMBL" id="HBIB01024958">
    <property type="protein sequence ID" value="CAE0254034.1"/>
    <property type="molecule type" value="Transcribed_RNA"/>
</dbReference>
<keyword evidence="5" id="KW-0560">Oxidoreductase</keyword>
<dbReference type="GO" id="GO:0005777">
    <property type="term" value="C:peroxisome"/>
    <property type="evidence" value="ECO:0007669"/>
    <property type="project" value="UniProtKB-SubCell"/>
</dbReference>
<dbReference type="Gene3D" id="1.10.287.4290">
    <property type="match status" value="1"/>
</dbReference>
<keyword evidence="6" id="KW-0443">Lipid metabolism</keyword>
<dbReference type="Gene3D" id="3.40.50.720">
    <property type="entry name" value="NAD(P)-binding Rossmann-like Domain"/>
    <property type="match status" value="1"/>
</dbReference>
<organism evidence="10">
    <name type="scientific">Palpitomonas bilix</name>
    <dbReference type="NCBI Taxonomy" id="652834"/>
    <lineage>
        <taxon>Eukaryota</taxon>
        <taxon>Eukaryota incertae sedis</taxon>
    </lineage>
</organism>
<dbReference type="InterPro" id="IPR051687">
    <property type="entry name" value="Peroxisomal_Beta-Oxidation"/>
</dbReference>
<evidence type="ECO:0000256" key="3">
    <source>
        <dbReference type="ARBA" id="ARBA00006484"/>
    </source>
</evidence>
<comment type="pathway">
    <text evidence="2">Lipid metabolism; fatty acid beta-oxidation.</text>
</comment>
<dbReference type="AlphaFoldDB" id="A0A7S3DD26"/>
<dbReference type="PANTHER" id="PTHR45024:SF2">
    <property type="entry name" value="SCP2 DOMAIN-CONTAINING PROTEIN"/>
    <property type="match status" value="1"/>
</dbReference>
<dbReference type="Pfam" id="PF00106">
    <property type="entry name" value="adh_short"/>
    <property type="match status" value="1"/>
</dbReference>
<comment type="similarity">
    <text evidence="3 8">Belongs to the short-chain dehydrogenases/reductases (SDR) family.</text>
</comment>
<feature type="domain" description="Ketoreductase" evidence="9">
    <location>
        <begin position="13"/>
        <end position="201"/>
    </location>
</feature>
<dbReference type="GO" id="GO:0006631">
    <property type="term" value="P:fatty acid metabolic process"/>
    <property type="evidence" value="ECO:0007669"/>
    <property type="project" value="UniProtKB-KW"/>
</dbReference>
<keyword evidence="4" id="KW-0276">Fatty acid metabolism</keyword>
<proteinExistence type="inferred from homology"/>